<dbReference type="PANTHER" id="PTHR34384:SF6">
    <property type="entry name" value="STAPHYLOFERRIN B SYNTHASE"/>
    <property type="match status" value="1"/>
</dbReference>
<dbReference type="Proteomes" id="UP000014463">
    <property type="component" value="Unassembled WGS sequence"/>
</dbReference>
<dbReference type="STRING" id="1121939.L861_16010"/>
<dbReference type="InterPro" id="IPR037455">
    <property type="entry name" value="LucA/IucC-like"/>
</dbReference>
<dbReference type="Pfam" id="PF06276">
    <property type="entry name" value="FhuF"/>
    <property type="match status" value="1"/>
</dbReference>
<dbReference type="OrthoDB" id="495728at2"/>
<dbReference type="PATRIC" id="fig|1121939.11.peg.2372"/>
<proteinExistence type="predicted"/>
<feature type="domain" description="Aerobactin siderophore biosynthesis IucA/IucC N-terminal" evidence="2">
    <location>
        <begin position="183"/>
        <end position="428"/>
    </location>
</feature>
<name>S2KP20_LITA3</name>
<evidence type="ECO:0008006" key="6">
    <source>
        <dbReference type="Google" id="ProtNLM"/>
    </source>
</evidence>
<comment type="caution">
    <text evidence="4">The sequence shown here is derived from an EMBL/GenBank/DDBJ whole genome shotgun (WGS) entry which is preliminary data.</text>
</comment>
<dbReference type="Pfam" id="PF04183">
    <property type="entry name" value="IucA_IucC"/>
    <property type="match status" value="1"/>
</dbReference>
<evidence type="ECO:0000256" key="1">
    <source>
        <dbReference type="ARBA" id="ARBA00004924"/>
    </source>
</evidence>
<keyword evidence="5" id="KW-1185">Reference proteome</keyword>
<accession>S2KP20</accession>
<reference evidence="4 5" key="1">
    <citation type="journal article" date="2013" name="Genome Announc.">
        <title>Draft genome sequence of the moderately halophilic gammaproteobacterium Halomonas anticariensis FP35.</title>
        <authorList>
            <person name="Tahrioui A."/>
            <person name="Quesada E."/>
            <person name="Llamas I."/>
        </authorList>
    </citation>
    <scope>NUCLEOTIDE SEQUENCE [LARGE SCALE GENOMIC DNA]</scope>
    <source>
        <strain evidence="5">DSM 16096 / CECT 5854 / LMG 22089 / FP35</strain>
    </source>
</reference>
<dbReference type="RefSeq" id="WP_016416883.1">
    <property type="nucleotide sequence ID" value="NZ_AUAB01000049.1"/>
</dbReference>
<feature type="domain" description="Aerobactin siderophore biosynthesis IucA/IucC-like C-terminal" evidence="3">
    <location>
        <begin position="474"/>
        <end position="617"/>
    </location>
</feature>
<dbReference type="GO" id="GO:0016881">
    <property type="term" value="F:acid-amino acid ligase activity"/>
    <property type="evidence" value="ECO:0007669"/>
    <property type="project" value="UniProtKB-ARBA"/>
</dbReference>
<comment type="pathway">
    <text evidence="1">Siderophore biosynthesis.</text>
</comment>
<organism evidence="4 5">
    <name type="scientific">Litchfieldella anticariensis (strain DSM 16096 / CECT 5854 / CIP 108499 / LMG 22089 / FP35)</name>
    <name type="common">Halomonas anticariensis</name>
    <dbReference type="NCBI Taxonomy" id="1121939"/>
    <lineage>
        <taxon>Bacteria</taxon>
        <taxon>Pseudomonadati</taxon>
        <taxon>Pseudomonadota</taxon>
        <taxon>Gammaproteobacteria</taxon>
        <taxon>Oceanospirillales</taxon>
        <taxon>Halomonadaceae</taxon>
        <taxon>Litchfieldella</taxon>
    </lineage>
</organism>
<protein>
    <recommendedName>
        <fullName evidence="6">IucA/IucC family protein</fullName>
    </recommendedName>
</protein>
<dbReference type="eggNOG" id="COG4264">
    <property type="taxonomic scope" value="Bacteria"/>
</dbReference>
<dbReference type="AlphaFoldDB" id="S2KP20"/>
<dbReference type="GO" id="GO:0019290">
    <property type="term" value="P:siderophore biosynthetic process"/>
    <property type="evidence" value="ECO:0007669"/>
    <property type="project" value="InterPro"/>
</dbReference>
<dbReference type="InterPro" id="IPR007310">
    <property type="entry name" value="Aerobactin_biosyn_IucA/IucC_N"/>
</dbReference>
<evidence type="ECO:0000313" key="4">
    <source>
        <dbReference type="EMBL" id="EPC02213.1"/>
    </source>
</evidence>
<dbReference type="EMBL" id="ASTJ01000026">
    <property type="protein sequence ID" value="EPC02213.1"/>
    <property type="molecule type" value="Genomic_DNA"/>
</dbReference>
<dbReference type="InterPro" id="IPR022770">
    <property type="entry name" value="IucA/IucC-like_C"/>
</dbReference>
<gene>
    <name evidence="4" type="ORF">L861_16010</name>
</gene>
<evidence type="ECO:0000313" key="5">
    <source>
        <dbReference type="Proteomes" id="UP000014463"/>
    </source>
</evidence>
<evidence type="ECO:0000259" key="3">
    <source>
        <dbReference type="Pfam" id="PF06276"/>
    </source>
</evidence>
<dbReference type="PANTHER" id="PTHR34384">
    <property type="entry name" value="L-2,3-DIAMINOPROPANOATE--CITRATE LIGASE"/>
    <property type="match status" value="1"/>
</dbReference>
<sequence>MNQLASLPNVSALADNAEHIAEERIFSDLINTLLAERFLDDQLVDWLTPEVLGRLLSLPDGPFWEWPVGTSCLRWWVDRDAKQAIVFPVKKAIVQPYRYVPSGGVFSVRFLDSGDIAEPWHKLTPVELLQHVIAVCLNEHQRQQKGVANVLDLLATTQWQLRQSIAGSTTERNLLGLSTAQCFQALERRAALRDRPFHPVAKAKQGLDEANHEYYAAEFDRPMTLRWIAMDRRQLMLGTQAVAGEMLHEPMDLILTAAERQAIEAEMASRGLARSTHLAMPVHPWQMEYGLPEHLSEMLAKGDGIPLETAGGVFQATSSLRSLAPIDSGRHYLKLPMAVFSLGAARYLPAVKLINGERGQTMLEQAKPLDPVLQTRLHLCEERQWWSYMPEGSGLFDDPPRHLGAMVREYPATLLEDQGVRLLPMAALGVPLFRDDGHFFDDWLRYRQLPEKADAIEGLFGEVCSGFFDIVLRLYRLGLMPEIHGQNAVLVWRDGHIDGLLLRDHDSVRLHQPWLDRNGIDDPDYQIRPGYSNSLYNDSPRDLLFYLQTLGIQVNLCAIIETLALHYDVEEASLWRVLRGCLKDRIAQLPFTAEERKTLQAVLFDDVRWPLKCVLRPLLEQQGVPGSMPSGKSTLPNPFRSEAFLSAEGVR</sequence>
<evidence type="ECO:0000259" key="2">
    <source>
        <dbReference type="Pfam" id="PF04183"/>
    </source>
</evidence>
<dbReference type="Gene3D" id="1.10.510.40">
    <property type="match status" value="1"/>
</dbReference>